<gene>
    <name evidence="2" type="ordered locus">Bcav_1802</name>
</gene>
<dbReference type="STRING" id="471853.Bcav_1802"/>
<dbReference type="PANTHER" id="PTHR35908:SF1">
    <property type="entry name" value="CONSERVED PROTEIN"/>
    <property type="match status" value="1"/>
</dbReference>
<evidence type="ECO:0000259" key="1">
    <source>
        <dbReference type="PROSITE" id="PS51819"/>
    </source>
</evidence>
<dbReference type="Pfam" id="PF18029">
    <property type="entry name" value="Glyoxalase_6"/>
    <property type="match status" value="2"/>
</dbReference>
<dbReference type="eggNOG" id="COG0346">
    <property type="taxonomic scope" value="Bacteria"/>
</dbReference>
<dbReference type="OrthoDB" id="1645442at2"/>
<evidence type="ECO:0000313" key="3">
    <source>
        <dbReference type="Proteomes" id="UP000007962"/>
    </source>
</evidence>
<name>C5C4T0_BEUC1</name>
<accession>C5C4T0</accession>
<proteinExistence type="predicted"/>
<dbReference type="AlphaFoldDB" id="C5C4T0"/>
<dbReference type="KEGG" id="bcv:Bcav_1802"/>
<dbReference type="InterPro" id="IPR037523">
    <property type="entry name" value="VOC_core"/>
</dbReference>
<dbReference type="InterPro" id="IPR041581">
    <property type="entry name" value="Glyoxalase_6"/>
</dbReference>
<protein>
    <recommendedName>
        <fullName evidence="1">VOC domain-containing protein</fullName>
    </recommendedName>
</protein>
<dbReference type="Gene3D" id="3.10.180.10">
    <property type="entry name" value="2,3-Dihydroxybiphenyl 1,2-Dioxygenase, domain 1"/>
    <property type="match status" value="2"/>
</dbReference>
<evidence type="ECO:0000313" key="2">
    <source>
        <dbReference type="EMBL" id="ACQ80058.1"/>
    </source>
</evidence>
<dbReference type="PROSITE" id="PS51819">
    <property type="entry name" value="VOC"/>
    <property type="match status" value="1"/>
</dbReference>
<feature type="domain" description="VOC" evidence="1">
    <location>
        <begin position="14"/>
        <end position="152"/>
    </location>
</feature>
<dbReference type="HOGENOM" id="CLU_1170095_0_0_11"/>
<dbReference type="Proteomes" id="UP000007962">
    <property type="component" value="Chromosome"/>
</dbReference>
<dbReference type="CDD" id="cd06587">
    <property type="entry name" value="VOC"/>
    <property type="match status" value="1"/>
</dbReference>
<dbReference type="SUPFAM" id="SSF54593">
    <property type="entry name" value="Glyoxalase/Bleomycin resistance protein/Dihydroxybiphenyl dioxygenase"/>
    <property type="match status" value="2"/>
</dbReference>
<reference evidence="2 3" key="1">
    <citation type="journal article" date="2009" name="Stand. Genomic Sci.">
        <title>Complete genome sequence of Beutenbergia cavernae type strain (HKI 0122).</title>
        <authorList>
            <person name="Land M."/>
            <person name="Pukall R."/>
            <person name="Abt B."/>
            <person name="Goker M."/>
            <person name="Rohde M."/>
            <person name="Glavina Del Rio T."/>
            <person name="Tice H."/>
            <person name="Copeland A."/>
            <person name="Cheng J.F."/>
            <person name="Lucas S."/>
            <person name="Chen F."/>
            <person name="Nolan M."/>
            <person name="Bruce D."/>
            <person name="Goodwin L."/>
            <person name="Pitluck S."/>
            <person name="Ivanova N."/>
            <person name="Mavromatis K."/>
            <person name="Ovchinnikova G."/>
            <person name="Pati A."/>
            <person name="Chen A."/>
            <person name="Palaniappan K."/>
            <person name="Hauser L."/>
            <person name="Chang Y.J."/>
            <person name="Jefferies C.C."/>
            <person name="Saunders E."/>
            <person name="Brettin T."/>
            <person name="Detter J.C."/>
            <person name="Han C."/>
            <person name="Chain P."/>
            <person name="Bristow J."/>
            <person name="Eisen J.A."/>
            <person name="Markowitz V."/>
            <person name="Hugenholtz P."/>
            <person name="Kyrpides N.C."/>
            <person name="Klenk H.P."/>
            <person name="Lapidus A."/>
        </authorList>
    </citation>
    <scope>NUCLEOTIDE SEQUENCE [LARGE SCALE GENOMIC DNA]</scope>
    <source>
        <strain evidence="3">ATCC BAA-8 / DSM 12333 / NBRC 16432</strain>
    </source>
</reference>
<sequence>MTETTREAPGGVGVLDSVVMDVPDVTRATAFWTALTGASPAGGSDDVVVVRTPDGWNLAFQPAPGLVTPEWPGQERPQQLHLDLRVPDVAEATARAVGLGARVLRENEAWTTLADPAGHPFDLCRAEDADAVTIMGVTVDCPDPHELVTFWAALLGEPVTYDADGMGMVGNDGATPVLFQQVEGYRAPRWPDPAFPQQLHLDLTVASLDAAEAAALGLGAVRLPGDAATFRTFADPAGHPFCLCLYSGAADQSDGADPPGS</sequence>
<organism evidence="2 3">
    <name type="scientific">Beutenbergia cavernae (strain ATCC BAA-8 / DSM 12333 / CCUG 43141 / JCM 11478 / NBRC 16432 / NCIMB 13614 / HKI 0122)</name>
    <dbReference type="NCBI Taxonomy" id="471853"/>
    <lineage>
        <taxon>Bacteria</taxon>
        <taxon>Bacillati</taxon>
        <taxon>Actinomycetota</taxon>
        <taxon>Actinomycetes</taxon>
        <taxon>Micrococcales</taxon>
        <taxon>Beutenbergiaceae</taxon>
        <taxon>Beutenbergia</taxon>
    </lineage>
</organism>
<keyword evidence="3" id="KW-1185">Reference proteome</keyword>
<dbReference type="InterPro" id="IPR029068">
    <property type="entry name" value="Glyas_Bleomycin-R_OHBP_Dase"/>
</dbReference>
<dbReference type="RefSeq" id="WP_015882298.1">
    <property type="nucleotide sequence ID" value="NC_012669.1"/>
</dbReference>
<dbReference type="EMBL" id="CP001618">
    <property type="protein sequence ID" value="ACQ80058.1"/>
    <property type="molecule type" value="Genomic_DNA"/>
</dbReference>
<dbReference type="PANTHER" id="PTHR35908">
    <property type="entry name" value="HYPOTHETICAL FUSION PROTEIN"/>
    <property type="match status" value="1"/>
</dbReference>